<dbReference type="InterPro" id="IPR050109">
    <property type="entry name" value="HTH-type_TetR-like_transc_reg"/>
</dbReference>
<dbReference type="Gene3D" id="1.10.357.10">
    <property type="entry name" value="Tetracycline Repressor, domain 2"/>
    <property type="match status" value="1"/>
</dbReference>
<keyword evidence="7" id="KW-1185">Reference proteome</keyword>
<evidence type="ECO:0000256" key="3">
    <source>
        <dbReference type="ARBA" id="ARBA00023163"/>
    </source>
</evidence>
<dbReference type="SUPFAM" id="SSF46689">
    <property type="entry name" value="Homeodomain-like"/>
    <property type="match status" value="1"/>
</dbReference>
<accession>A0A2U1ZWJ6</accession>
<dbReference type="SUPFAM" id="SSF48498">
    <property type="entry name" value="Tetracyclin repressor-like, C-terminal domain"/>
    <property type="match status" value="1"/>
</dbReference>
<keyword evidence="1" id="KW-0805">Transcription regulation</keyword>
<dbReference type="InterPro" id="IPR011075">
    <property type="entry name" value="TetR_C"/>
</dbReference>
<proteinExistence type="predicted"/>
<evidence type="ECO:0000313" key="7">
    <source>
        <dbReference type="Proteomes" id="UP000245166"/>
    </source>
</evidence>
<dbReference type="InterPro" id="IPR001647">
    <property type="entry name" value="HTH_TetR"/>
</dbReference>
<reference evidence="6 7" key="1">
    <citation type="submission" date="2018-03" db="EMBL/GenBank/DDBJ databases">
        <title>Genome assembly of novel Miniimonas species PCH200.</title>
        <authorList>
            <person name="Thakur V."/>
            <person name="Kumar V."/>
            <person name="Singh D."/>
        </authorList>
    </citation>
    <scope>NUCLEOTIDE SEQUENCE [LARGE SCALE GENOMIC DNA]</scope>
    <source>
        <strain evidence="6 7">PCH200</strain>
    </source>
</reference>
<dbReference type="InterPro" id="IPR009057">
    <property type="entry name" value="Homeodomain-like_sf"/>
</dbReference>
<name>A0A2U1ZWJ6_9MICO</name>
<dbReference type="Proteomes" id="UP000245166">
    <property type="component" value="Unassembled WGS sequence"/>
</dbReference>
<dbReference type="PANTHER" id="PTHR30055:SF148">
    <property type="entry name" value="TETR-FAMILY TRANSCRIPTIONAL REGULATOR"/>
    <property type="match status" value="1"/>
</dbReference>
<dbReference type="InterPro" id="IPR036271">
    <property type="entry name" value="Tet_transcr_reg_TetR-rel_C_sf"/>
</dbReference>
<dbReference type="AlphaFoldDB" id="A0A2U1ZWJ6"/>
<dbReference type="Pfam" id="PF16859">
    <property type="entry name" value="TetR_C_11"/>
    <property type="match status" value="1"/>
</dbReference>
<dbReference type="GO" id="GO:0003700">
    <property type="term" value="F:DNA-binding transcription factor activity"/>
    <property type="evidence" value="ECO:0007669"/>
    <property type="project" value="TreeGrafter"/>
</dbReference>
<sequence>MTDPAPRPGRGRRPAAEVRTAALAAAAEVLLSEGIRAVTFERVATTGGLSRTTLHKWWPTPGALAVEAYFARAEPLLDFPDTADVEADLTTQLTAFVVLLTGPTGPVVAGLLGAAQSDPALAAAWSEHYSRPRRDLAVRALRRARSRGQVAEDVDLAVVVDQLWGACYHRLLIPDEPLTPDLARHLVRNVLHGIAPRSGPGAGVRDGLTGLVTAARGRFGRR</sequence>
<dbReference type="GO" id="GO:0000976">
    <property type="term" value="F:transcription cis-regulatory region binding"/>
    <property type="evidence" value="ECO:0007669"/>
    <property type="project" value="TreeGrafter"/>
</dbReference>
<evidence type="ECO:0000259" key="5">
    <source>
        <dbReference type="PROSITE" id="PS50977"/>
    </source>
</evidence>
<feature type="DNA-binding region" description="H-T-H motif" evidence="4">
    <location>
        <begin position="39"/>
        <end position="58"/>
    </location>
</feature>
<dbReference type="Gene3D" id="1.10.10.60">
    <property type="entry name" value="Homeodomain-like"/>
    <property type="match status" value="1"/>
</dbReference>
<evidence type="ECO:0000256" key="4">
    <source>
        <dbReference type="PROSITE-ProRule" id="PRU00335"/>
    </source>
</evidence>
<gene>
    <name evidence="6" type="ORF">C8046_12495</name>
</gene>
<keyword evidence="3" id="KW-0804">Transcription</keyword>
<comment type="caution">
    <text evidence="6">The sequence shown here is derived from an EMBL/GenBank/DDBJ whole genome shotgun (WGS) entry which is preliminary data.</text>
</comment>
<dbReference type="RefSeq" id="WP_109229740.1">
    <property type="nucleotide sequence ID" value="NZ_PYHR01000002.1"/>
</dbReference>
<keyword evidence="2 4" id="KW-0238">DNA-binding</keyword>
<dbReference type="EMBL" id="PYHR01000002">
    <property type="protein sequence ID" value="PWD51359.1"/>
    <property type="molecule type" value="Genomic_DNA"/>
</dbReference>
<organism evidence="6 7">
    <name type="scientific">Serinibacter arcticus</name>
    <dbReference type="NCBI Taxonomy" id="1655435"/>
    <lineage>
        <taxon>Bacteria</taxon>
        <taxon>Bacillati</taxon>
        <taxon>Actinomycetota</taxon>
        <taxon>Actinomycetes</taxon>
        <taxon>Micrococcales</taxon>
        <taxon>Beutenbergiaceae</taxon>
        <taxon>Serinibacter</taxon>
    </lineage>
</organism>
<evidence type="ECO:0000256" key="1">
    <source>
        <dbReference type="ARBA" id="ARBA00023015"/>
    </source>
</evidence>
<evidence type="ECO:0000256" key="2">
    <source>
        <dbReference type="ARBA" id="ARBA00023125"/>
    </source>
</evidence>
<dbReference type="OrthoDB" id="9796019at2"/>
<evidence type="ECO:0000313" key="6">
    <source>
        <dbReference type="EMBL" id="PWD51359.1"/>
    </source>
</evidence>
<dbReference type="PANTHER" id="PTHR30055">
    <property type="entry name" value="HTH-TYPE TRANSCRIPTIONAL REGULATOR RUTR"/>
    <property type="match status" value="1"/>
</dbReference>
<feature type="domain" description="HTH tetR-type" evidence="5">
    <location>
        <begin position="16"/>
        <end position="76"/>
    </location>
</feature>
<protein>
    <submittedName>
        <fullName evidence="6">TetR family transcriptional regulator</fullName>
    </submittedName>
</protein>
<dbReference type="PROSITE" id="PS50977">
    <property type="entry name" value="HTH_TETR_2"/>
    <property type="match status" value="1"/>
</dbReference>